<reference evidence="1 2" key="1">
    <citation type="submission" date="2018-09" db="EMBL/GenBank/DDBJ databases">
        <title>Genomic Encyclopedia of Archaeal and Bacterial Type Strains, Phase II (KMG-II): from individual species to whole genera.</title>
        <authorList>
            <person name="Goeker M."/>
        </authorList>
    </citation>
    <scope>NUCLEOTIDE SEQUENCE [LARGE SCALE GENOMIC DNA]</scope>
    <source>
        <strain evidence="1 2">DSM 27148</strain>
    </source>
</reference>
<dbReference type="EMBL" id="RAPN01000001">
    <property type="protein sequence ID" value="RKD90876.1"/>
    <property type="molecule type" value="Genomic_DNA"/>
</dbReference>
<evidence type="ECO:0000313" key="2">
    <source>
        <dbReference type="Proteomes" id="UP000283387"/>
    </source>
</evidence>
<name>A0A419W610_9BACT</name>
<dbReference type="Proteomes" id="UP000283387">
    <property type="component" value="Unassembled WGS sequence"/>
</dbReference>
<dbReference type="AlphaFoldDB" id="A0A419W610"/>
<accession>A0A419W610</accession>
<organism evidence="1 2">
    <name type="scientific">Mangrovibacterium diazotrophicum</name>
    <dbReference type="NCBI Taxonomy" id="1261403"/>
    <lineage>
        <taxon>Bacteria</taxon>
        <taxon>Pseudomonadati</taxon>
        <taxon>Bacteroidota</taxon>
        <taxon>Bacteroidia</taxon>
        <taxon>Marinilabiliales</taxon>
        <taxon>Prolixibacteraceae</taxon>
        <taxon>Mangrovibacterium</taxon>
    </lineage>
</organism>
<proteinExistence type="predicted"/>
<protein>
    <submittedName>
        <fullName evidence="1">Uncharacterized protein</fullName>
    </submittedName>
</protein>
<gene>
    <name evidence="1" type="ORF">BC643_1221</name>
</gene>
<evidence type="ECO:0000313" key="1">
    <source>
        <dbReference type="EMBL" id="RKD90876.1"/>
    </source>
</evidence>
<comment type="caution">
    <text evidence="1">The sequence shown here is derived from an EMBL/GenBank/DDBJ whole genome shotgun (WGS) entry which is preliminary data.</text>
</comment>
<sequence>MQFGALGFGENSLVKKRQLLVFFLQNIVAQLKSHAVIGR</sequence>
<keyword evidence="2" id="KW-1185">Reference proteome</keyword>